<dbReference type="Proteomes" id="UP000272025">
    <property type="component" value="Unassembled WGS sequence"/>
</dbReference>
<dbReference type="GeneID" id="39583714"/>
<dbReference type="STRING" id="1314773.A0A3N2PJI3"/>
<accession>A0A3N2PJI3</accession>
<evidence type="ECO:0000313" key="1">
    <source>
        <dbReference type="EMBL" id="ROT34544.1"/>
    </source>
</evidence>
<dbReference type="Pfam" id="PF18647">
    <property type="entry name" value="Fungal_lectin_2"/>
    <property type="match status" value="1"/>
</dbReference>
<sequence>MDIRSPVLNDEFTCHSKGNSRNYVSADRANESYTKFCEEVEESHPSNTVNWGGTPEEHEYSITLTNCRGSLDRDECEDLFDKLIHSCDSSDNPMNWKQGGKYIRQDGDYTYELNPRRSGRPWPLQGLAQKTLLPNMNHCYDLGTTNWNFNYHDNPLEHGGYEWKATFRTPKNNKIVEAAGGWTDGCGGND</sequence>
<keyword evidence="2" id="KW-1185">Reference proteome</keyword>
<proteinExistence type="predicted"/>
<dbReference type="RefSeq" id="XP_028462350.1">
    <property type="nucleotide sequence ID" value="XM_028615237.1"/>
</dbReference>
<dbReference type="EMBL" id="ML119069">
    <property type="protein sequence ID" value="ROT34544.1"/>
    <property type="molecule type" value="Genomic_DNA"/>
</dbReference>
<evidence type="ECO:0000313" key="2">
    <source>
        <dbReference type="Proteomes" id="UP000272025"/>
    </source>
</evidence>
<protein>
    <submittedName>
        <fullName evidence="1">Uncharacterized protein</fullName>
    </submittedName>
</protein>
<organism evidence="1 2">
    <name type="scientific">Sodiomyces alkalinus (strain CBS 110278 / VKM F-3762 / F11)</name>
    <name type="common">Alkaliphilic filamentous fungus</name>
    <dbReference type="NCBI Taxonomy" id="1314773"/>
    <lineage>
        <taxon>Eukaryota</taxon>
        <taxon>Fungi</taxon>
        <taxon>Dikarya</taxon>
        <taxon>Ascomycota</taxon>
        <taxon>Pezizomycotina</taxon>
        <taxon>Sordariomycetes</taxon>
        <taxon>Hypocreomycetidae</taxon>
        <taxon>Glomerellales</taxon>
        <taxon>Plectosphaerellaceae</taxon>
        <taxon>Sodiomyces</taxon>
    </lineage>
</organism>
<name>A0A3N2PJI3_SODAK</name>
<gene>
    <name evidence="1" type="ORF">SODALDRAFT_382466</name>
</gene>
<reference evidence="1 2" key="1">
    <citation type="journal article" date="2018" name="Mol. Ecol.">
        <title>The obligate alkalophilic soda-lake fungus Sodiomyces alkalinus has shifted to a protein diet.</title>
        <authorList>
            <person name="Grum-Grzhimaylo A.A."/>
            <person name="Falkoski D.L."/>
            <person name="van den Heuvel J."/>
            <person name="Valero-Jimenez C.A."/>
            <person name="Min B."/>
            <person name="Choi I.G."/>
            <person name="Lipzen A."/>
            <person name="Daum C.G."/>
            <person name="Aanen D.K."/>
            <person name="Tsang A."/>
            <person name="Henrissat B."/>
            <person name="Bilanenko E.N."/>
            <person name="de Vries R.P."/>
            <person name="van Kan J.A.L."/>
            <person name="Grigoriev I.V."/>
            <person name="Debets A.J.M."/>
        </authorList>
    </citation>
    <scope>NUCLEOTIDE SEQUENCE [LARGE SCALE GENOMIC DNA]</scope>
    <source>
        <strain evidence="1 2">F11</strain>
    </source>
</reference>
<dbReference type="OrthoDB" id="1896086at2759"/>
<dbReference type="AlphaFoldDB" id="A0A3N2PJI3"/>